<gene>
    <name evidence="2" type="ORF">P7D85_15710</name>
</gene>
<organism evidence="2 3">
    <name type="scientific">Enterococcus hulanensis</name>
    <dbReference type="NCBI Taxonomy" id="2559929"/>
    <lineage>
        <taxon>Bacteria</taxon>
        <taxon>Bacillati</taxon>
        <taxon>Bacillota</taxon>
        <taxon>Bacilli</taxon>
        <taxon>Lactobacillales</taxon>
        <taxon>Enterococcaceae</taxon>
        <taxon>Enterococcus</taxon>
    </lineage>
</organism>
<dbReference type="InterPro" id="IPR019235">
    <property type="entry name" value="DUF2178_TM"/>
</dbReference>
<keyword evidence="1" id="KW-0472">Membrane</keyword>
<proteinExistence type="predicted"/>
<dbReference type="RefSeq" id="WP_311823200.1">
    <property type="nucleotide sequence ID" value="NZ_JARPYF010000009.1"/>
</dbReference>
<evidence type="ECO:0008006" key="4">
    <source>
        <dbReference type="Google" id="ProtNLM"/>
    </source>
</evidence>
<feature type="transmembrane region" description="Helical" evidence="1">
    <location>
        <begin position="53"/>
        <end position="72"/>
    </location>
</feature>
<evidence type="ECO:0000256" key="1">
    <source>
        <dbReference type="SAM" id="Phobius"/>
    </source>
</evidence>
<reference evidence="2 3" key="1">
    <citation type="submission" date="2023-03" db="EMBL/GenBank/DDBJ databases">
        <authorList>
            <person name="Shen W."/>
            <person name="Cai J."/>
        </authorList>
    </citation>
    <scope>NUCLEOTIDE SEQUENCE [LARGE SCALE GENOMIC DNA]</scope>
    <source>
        <strain evidence="2 3">D6-4</strain>
    </source>
</reference>
<keyword evidence="1" id="KW-1133">Transmembrane helix</keyword>
<evidence type="ECO:0000313" key="2">
    <source>
        <dbReference type="EMBL" id="MDT2601234.1"/>
    </source>
</evidence>
<feature type="transmembrane region" description="Helical" evidence="1">
    <location>
        <begin position="131"/>
        <end position="151"/>
    </location>
</feature>
<keyword evidence="3" id="KW-1185">Reference proteome</keyword>
<comment type="caution">
    <text evidence="2">The sequence shown here is derived from an EMBL/GenBank/DDBJ whole genome shotgun (WGS) entry which is preliminary data.</text>
</comment>
<sequence>MKKNLSKADREYRRKLKRMSIFYVVAIIFMLACSGILLIGINRYVLKINDRALGFLLGLFISLTTIFVINIFRNRRTMNDPEKLKQHRITHTDERNIEIGSRAMYFTTYVMIFVLVILAMIGSFVSQQLMYTASGLMNVFLISYLIFYFYFKKKL</sequence>
<feature type="transmembrane region" description="Helical" evidence="1">
    <location>
        <begin position="21"/>
        <end position="41"/>
    </location>
</feature>
<keyword evidence="1" id="KW-0812">Transmembrane</keyword>
<feature type="transmembrane region" description="Helical" evidence="1">
    <location>
        <begin position="103"/>
        <end position="125"/>
    </location>
</feature>
<dbReference type="PROSITE" id="PS51257">
    <property type="entry name" value="PROKAR_LIPOPROTEIN"/>
    <property type="match status" value="1"/>
</dbReference>
<evidence type="ECO:0000313" key="3">
    <source>
        <dbReference type="Proteomes" id="UP001252875"/>
    </source>
</evidence>
<protein>
    <recommendedName>
        <fullName evidence="4">DUF2178 domain-containing protein</fullName>
    </recommendedName>
</protein>
<dbReference type="Proteomes" id="UP001252875">
    <property type="component" value="Unassembled WGS sequence"/>
</dbReference>
<dbReference type="Pfam" id="PF09946">
    <property type="entry name" value="DUF2178"/>
    <property type="match status" value="1"/>
</dbReference>
<dbReference type="EMBL" id="JARPYI010000010">
    <property type="protein sequence ID" value="MDT2601234.1"/>
    <property type="molecule type" value="Genomic_DNA"/>
</dbReference>
<accession>A0ABU3F273</accession>
<name>A0ABU3F273_9ENTE</name>